<dbReference type="PANTHER" id="PTHR46074">
    <property type="entry name" value="CYSTEINE-RICH PROTEIN CRIP FAMILY MEMBER"/>
    <property type="match status" value="1"/>
</dbReference>
<gene>
    <name evidence="6" type="primary">CRIP1</name>
    <name evidence="6" type="ORF">MHBO_002790</name>
</gene>
<dbReference type="InterPro" id="IPR001781">
    <property type="entry name" value="Znf_LIM"/>
</dbReference>
<dbReference type="Proteomes" id="UP001439008">
    <property type="component" value="Unassembled WGS sequence"/>
</dbReference>
<dbReference type="Gene3D" id="2.10.110.10">
    <property type="entry name" value="Cysteine Rich Protein"/>
    <property type="match status" value="1"/>
</dbReference>
<evidence type="ECO:0000313" key="6">
    <source>
        <dbReference type="EMBL" id="MES1921232.1"/>
    </source>
</evidence>
<evidence type="ECO:0000256" key="3">
    <source>
        <dbReference type="ARBA" id="ARBA00023038"/>
    </source>
</evidence>
<evidence type="ECO:0000313" key="7">
    <source>
        <dbReference type="Proteomes" id="UP001439008"/>
    </source>
</evidence>
<keyword evidence="2 4" id="KW-0862">Zinc</keyword>
<dbReference type="SMART" id="SM00132">
    <property type="entry name" value="LIM"/>
    <property type="match status" value="1"/>
</dbReference>
<evidence type="ECO:0000259" key="5">
    <source>
        <dbReference type="PROSITE" id="PS50023"/>
    </source>
</evidence>
<evidence type="ECO:0000256" key="2">
    <source>
        <dbReference type="ARBA" id="ARBA00022833"/>
    </source>
</evidence>
<keyword evidence="1 4" id="KW-0479">Metal-binding</keyword>
<dbReference type="PROSITE" id="PS00478">
    <property type="entry name" value="LIM_DOMAIN_1"/>
    <property type="match status" value="1"/>
</dbReference>
<feature type="domain" description="LIM zinc-binding" evidence="5">
    <location>
        <begin position="4"/>
        <end position="64"/>
    </location>
</feature>
<dbReference type="EMBL" id="JBDODL010001172">
    <property type="protein sequence ID" value="MES1921232.1"/>
    <property type="molecule type" value="Genomic_DNA"/>
</dbReference>
<dbReference type="Pfam" id="PF00412">
    <property type="entry name" value="LIM"/>
    <property type="match status" value="1"/>
</dbReference>
<keyword evidence="7" id="KW-1185">Reference proteome</keyword>
<name>A0ABV2APG7_9EUKA</name>
<dbReference type="PANTHER" id="PTHR46074:SF5">
    <property type="entry name" value="LIM DOMAIN-CONTAINING PROTEIN C"/>
    <property type="match status" value="1"/>
</dbReference>
<comment type="caution">
    <text evidence="6">The sequence shown here is derived from an EMBL/GenBank/DDBJ whole genome shotgun (WGS) entry which is preliminary data.</text>
</comment>
<organism evidence="6 7">
    <name type="scientific">Bonamia ostreae</name>
    <dbReference type="NCBI Taxonomy" id="126728"/>
    <lineage>
        <taxon>Eukaryota</taxon>
        <taxon>Sar</taxon>
        <taxon>Rhizaria</taxon>
        <taxon>Endomyxa</taxon>
        <taxon>Ascetosporea</taxon>
        <taxon>Haplosporida</taxon>
        <taxon>Bonamia</taxon>
    </lineage>
</organism>
<dbReference type="PROSITE" id="PS50023">
    <property type="entry name" value="LIM_DOMAIN_2"/>
    <property type="match status" value="1"/>
</dbReference>
<accession>A0ABV2APG7</accession>
<keyword evidence="3 4" id="KW-0440">LIM domain</keyword>
<evidence type="ECO:0000256" key="4">
    <source>
        <dbReference type="PROSITE-ProRule" id="PRU00125"/>
    </source>
</evidence>
<dbReference type="SUPFAM" id="SSF57716">
    <property type="entry name" value="Glucocorticoid receptor-like (DNA-binding domain)"/>
    <property type="match status" value="1"/>
</dbReference>
<evidence type="ECO:0000256" key="1">
    <source>
        <dbReference type="ARBA" id="ARBA00022723"/>
    </source>
</evidence>
<protein>
    <submittedName>
        <fullName evidence="6">Cysteine-rich protein 1</fullName>
    </submittedName>
</protein>
<reference evidence="6 7" key="1">
    <citation type="journal article" date="2024" name="BMC Biol.">
        <title>Comparative genomics of Ascetosporea gives new insight into the evolutionary basis for animal parasitism in Rhizaria.</title>
        <authorList>
            <person name="Hiltunen Thoren M."/>
            <person name="Onut-Brannstrom I."/>
            <person name="Alfjorden A."/>
            <person name="Peckova H."/>
            <person name="Swords F."/>
            <person name="Hooper C."/>
            <person name="Holzer A.S."/>
            <person name="Bass D."/>
            <person name="Burki F."/>
        </authorList>
    </citation>
    <scope>NUCLEOTIDE SEQUENCE [LARGE SCALE GENOMIC DNA]</scope>
    <source>
        <strain evidence="6">20-A016</strain>
    </source>
</reference>
<proteinExistence type="predicted"/>
<sequence>MENPKCRKCEKAVFFAEKVSYGGINWHKACFRCEICSKTLTKGKQQELNEKIVCASCYEKNKPVLRKVYRPRKTNEEEKEQIIIEKCTLCEQNLEPSMNFCSNCGNKSNK</sequence>